<keyword evidence="2" id="KW-1185">Reference proteome</keyword>
<proteinExistence type="predicted"/>
<dbReference type="RefSeq" id="WP_085481803.1">
    <property type="nucleotide sequence ID" value="NZ_FXAT01000002.1"/>
</dbReference>
<dbReference type="EMBL" id="FXAT01000002">
    <property type="protein sequence ID" value="SMG27815.1"/>
    <property type="molecule type" value="Genomic_DNA"/>
</dbReference>
<protein>
    <submittedName>
        <fullName evidence="1">Uncharacterized protein</fullName>
    </submittedName>
</protein>
<evidence type="ECO:0000313" key="2">
    <source>
        <dbReference type="Proteomes" id="UP000193228"/>
    </source>
</evidence>
<dbReference type="STRING" id="1515439.SAMN06265784_102686"/>
<organism evidence="1 2">
    <name type="scientific">Paraburkholderia susongensis</name>
    <dbReference type="NCBI Taxonomy" id="1515439"/>
    <lineage>
        <taxon>Bacteria</taxon>
        <taxon>Pseudomonadati</taxon>
        <taxon>Pseudomonadota</taxon>
        <taxon>Betaproteobacteria</taxon>
        <taxon>Burkholderiales</taxon>
        <taxon>Burkholderiaceae</taxon>
        <taxon>Paraburkholderia</taxon>
    </lineage>
</organism>
<evidence type="ECO:0000313" key="1">
    <source>
        <dbReference type="EMBL" id="SMG27815.1"/>
    </source>
</evidence>
<reference evidence="2" key="1">
    <citation type="submission" date="2017-04" db="EMBL/GenBank/DDBJ databases">
        <authorList>
            <person name="Varghese N."/>
            <person name="Submissions S."/>
        </authorList>
    </citation>
    <scope>NUCLEOTIDE SEQUENCE [LARGE SCALE GENOMIC DNA]</scope>
    <source>
        <strain evidence="2">LMG 29540</strain>
    </source>
</reference>
<sequence length="97" mass="10837">MSNESAFISYYDEQTQQIKFCVVQRAHVQSAIDRALSIPVPPDAPENSDTPITDEDARKLGSMAMLCHTKAHPELRARMQVTIEAPLVWTQVKPSAK</sequence>
<name>A0A1X7JI93_9BURK</name>
<gene>
    <name evidence="1" type="ORF">SAMN06265784_102686</name>
</gene>
<dbReference type="AlphaFoldDB" id="A0A1X7JI93"/>
<dbReference type="Proteomes" id="UP000193228">
    <property type="component" value="Unassembled WGS sequence"/>
</dbReference>
<accession>A0A1X7JI93</accession>